<feature type="region of interest" description="Disordered" evidence="1">
    <location>
        <begin position="1"/>
        <end position="43"/>
    </location>
</feature>
<dbReference type="EMBL" id="BTGU01003504">
    <property type="protein sequence ID" value="GMN33222.1"/>
    <property type="molecule type" value="Genomic_DNA"/>
</dbReference>
<accession>A0AA88CX37</accession>
<reference evidence="2" key="1">
    <citation type="submission" date="2023-07" db="EMBL/GenBank/DDBJ databases">
        <title>draft genome sequence of fig (Ficus carica).</title>
        <authorList>
            <person name="Takahashi T."/>
            <person name="Nishimura K."/>
        </authorList>
    </citation>
    <scope>NUCLEOTIDE SEQUENCE</scope>
</reference>
<sequence length="126" mass="14719">MNKLKPHLFKGRSRKDQDNSNKRQASMKENQSPNKARRTPLGLEGLRMEKQHSEAVQHSRPVMQCMNVPPLFFCRGVILFCSVNLMQSDIDAFKDGARRQDQAGETTEEWGFRRSLKITRFNYINY</sequence>
<keyword evidence="3" id="KW-1185">Reference proteome</keyword>
<feature type="compositionally biased region" description="Polar residues" evidence="1">
    <location>
        <begin position="22"/>
        <end position="34"/>
    </location>
</feature>
<feature type="compositionally biased region" description="Basic residues" evidence="1">
    <location>
        <begin position="1"/>
        <end position="13"/>
    </location>
</feature>
<evidence type="ECO:0000313" key="2">
    <source>
        <dbReference type="EMBL" id="GMN33222.1"/>
    </source>
</evidence>
<evidence type="ECO:0000313" key="3">
    <source>
        <dbReference type="Proteomes" id="UP001187192"/>
    </source>
</evidence>
<proteinExistence type="predicted"/>
<protein>
    <submittedName>
        <fullName evidence="2">Uncharacterized protein</fullName>
    </submittedName>
</protein>
<gene>
    <name evidence="2" type="ORF">TIFTF001_044772</name>
</gene>
<organism evidence="2 3">
    <name type="scientific">Ficus carica</name>
    <name type="common">Common fig</name>
    <dbReference type="NCBI Taxonomy" id="3494"/>
    <lineage>
        <taxon>Eukaryota</taxon>
        <taxon>Viridiplantae</taxon>
        <taxon>Streptophyta</taxon>
        <taxon>Embryophyta</taxon>
        <taxon>Tracheophyta</taxon>
        <taxon>Spermatophyta</taxon>
        <taxon>Magnoliopsida</taxon>
        <taxon>eudicotyledons</taxon>
        <taxon>Gunneridae</taxon>
        <taxon>Pentapetalae</taxon>
        <taxon>rosids</taxon>
        <taxon>fabids</taxon>
        <taxon>Rosales</taxon>
        <taxon>Moraceae</taxon>
        <taxon>Ficeae</taxon>
        <taxon>Ficus</taxon>
    </lineage>
</organism>
<name>A0AA88CX37_FICCA</name>
<comment type="caution">
    <text evidence="2">The sequence shown here is derived from an EMBL/GenBank/DDBJ whole genome shotgun (WGS) entry which is preliminary data.</text>
</comment>
<dbReference type="AlphaFoldDB" id="A0AA88CX37"/>
<evidence type="ECO:0000256" key="1">
    <source>
        <dbReference type="SAM" id="MobiDB-lite"/>
    </source>
</evidence>
<dbReference type="Proteomes" id="UP001187192">
    <property type="component" value="Unassembled WGS sequence"/>
</dbReference>